<proteinExistence type="predicted"/>
<comment type="caution">
    <text evidence="1">The sequence shown here is derived from an EMBL/GenBank/DDBJ whole genome shotgun (WGS) entry which is preliminary data.</text>
</comment>
<name>A0ABN2TLR7_9ACTN</name>
<accession>A0ABN2TLR7</accession>
<evidence type="ECO:0000313" key="2">
    <source>
        <dbReference type="Proteomes" id="UP001500751"/>
    </source>
</evidence>
<protein>
    <submittedName>
        <fullName evidence="1">Uncharacterized protein</fullName>
    </submittedName>
</protein>
<reference evidence="1 2" key="1">
    <citation type="journal article" date="2019" name="Int. J. Syst. Evol. Microbiol.">
        <title>The Global Catalogue of Microorganisms (GCM) 10K type strain sequencing project: providing services to taxonomists for standard genome sequencing and annotation.</title>
        <authorList>
            <consortium name="The Broad Institute Genomics Platform"/>
            <consortium name="The Broad Institute Genome Sequencing Center for Infectious Disease"/>
            <person name="Wu L."/>
            <person name="Ma J."/>
        </authorList>
    </citation>
    <scope>NUCLEOTIDE SEQUENCE [LARGE SCALE GENOMIC DNA]</scope>
    <source>
        <strain evidence="1 2">JCM 16014</strain>
    </source>
</reference>
<dbReference type="Proteomes" id="UP001500751">
    <property type="component" value="Unassembled WGS sequence"/>
</dbReference>
<gene>
    <name evidence="1" type="ORF">GCM10009839_03970</name>
</gene>
<evidence type="ECO:0000313" key="1">
    <source>
        <dbReference type="EMBL" id="GAA2012689.1"/>
    </source>
</evidence>
<organism evidence="1 2">
    <name type="scientific">Catenulispora yoronensis</name>
    <dbReference type="NCBI Taxonomy" id="450799"/>
    <lineage>
        <taxon>Bacteria</taxon>
        <taxon>Bacillati</taxon>
        <taxon>Actinomycetota</taxon>
        <taxon>Actinomycetes</taxon>
        <taxon>Catenulisporales</taxon>
        <taxon>Catenulisporaceae</taxon>
        <taxon>Catenulispora</taxon>
    </lineage>
</organism>
<sequence>MLRDGCSWLDAMEQRTHIGYRWWSREELRATGETFYPVELPGLMPDRETSGTDQRDA</sequence>
<keyword evidence="2" id="KW-1185">Reference proteome</keyword>
<dbReference type="EMBL" id="BAAAQN010000002">
    <property type="protein sequence ID" value="GAA2012689.1"/>
    <property type="molecule type" value="Genomic_DNA"/>
</dbReference>